<dbReference type="OrthoDB" id="10004495at2759"/>
<evidence type="ECO:0000313" key="2">
    <source>
        <dbReference type="Proteomes" id="UP000694846"/>
    </source>
</evidence>
<proteinExistence type="predicted"/>
<dbReference type="AlphaFoldDB" id="A0A8B8GE45"/>
<name>A0A8B8GE45_9HEMI</name>
<dbReference type="Gene3D" id="3.30.40.10">
    <property type="entry name" value="Zinc/RING finger domain, C3HC4 (zinc finger)"/>
    <property type="match status" value="1"/>
</dbReference>
<protein>
    <submittedName>
        <fullName evidence="3">NAD-dependent protein deacetylase HST1-like</fullName>
    </submittedName>
</protein>
<feature type="compositionally biased region" description="Polar residues" evidence="1">
    <location>
        <begin position="165"/>
        <end position="175"/>
    </location>
</feature>
<accession>A0A8B8GE45</accession>
<gene>
    <name evidence="3" type="primary">LOC112691165</name>
</gene>
<evidence type="ECO:0000313" key="3">
    <source>
        <dbReference type="RefSeq" id="XP_025421100.1"/>
    </source>
</evidence>
<keyword evidence="2" id="KW-1185">Reference proteome</keyword>
<evidence type="ECO:0000256" key="1">
    <source>
        <dbReference type="SAM" id="MobiDB-lite"/>
    </source>
</evidence>
<feature type="compositionally biased region" description="Acidic residues" evidence="1">
    <location>
        <begin position="110"/>
        <end position="138"/>
    </location>
</feature>
<dbReference type="SUPFAM" id="SSF57903">
    <property type="entry name" value="FYVE/PHD zinc finger"/>
    <property type="match status" value="2"/>
</dbReference>
<dbReference type="InterPro" id="IPR011011">
    <property type="entry name" value="Znf_FYVE_PHD"/>
</dbReference>
<feature type="region of interest" description="Disordered" evidence="1">
    <location>
        <begin position="108"/>
        <end position="175"/>
    </location>
</feature>
<dbReference type="InterPro" id="IPR013083">
    <property type="entry name" value="Znf_RING/FYVE/PHD"/>
</dbReference>
<organism evidence="2 3">
    <name type="scientific">Sipha flava</name>
    <name type="common">yellow sugarcane aphid</name>
    <dbReference type="NCBI Taxonomy" id="143950"/>
    <lineage>
        <taxon>Eukaryota</taxon>
        <taxon>Metazoa</taxon>
        <taxon>Ecdysozoa</taxon>
        <taxon>Arthropoda</taxon>
        <taxon>Hexapoda</taxon>
        <taxon>Insecta</taxon>
        <taxon>Pterygota</taxon>
        <taxon>Neoptera</taxon>
        <taxon>Paraneoptera</taxon>
        <taxon>Hemiptera</taxon>
        <taxon>Sternorrhyncha</taxon>
        <taxon>Aphidomorpha</taxon>
        <taxon>Aphidoidea</taxon>
        <taxon>Aphididae</taxon>
        <taxon>Sipha</taxon>
    </lineage>
</organism>
<reference evidence="3" key="1">
    <citation type="submission" date="2025-08" db="UniProtKB">
        <authorList>
            <consortium name="RefSeq"/>
        </authorList>
    </citation>
    <scope>IDENTIFICATION</scope>
    <source>
        <tissue evidence="3">Whole body</tissue>
    </source>
</reference>
<dbReference type="RefSeq" id="XP_025421100.1">
    <property type="nucleotide sequence ID" value="XM_025565315.1"/>
</dbReference>
<sequence length="224" mass="26117">MCDAIGGIDDIIVCPTCFIKVHKECLIITEPMWKFKLDSCSWLCKFCRPLHCVECLESKMDSKFISCVTCKVGLHISCIDFCGTEPLETITNNLFVCKPCLTLATNRLPEEEEEEEEDDEEEEEEEEEDEEKEEEEENERVVDESEEKKYKKKVKKESDEKIDNDNNSINSVESDNSSINYEKEFTEVPSTIIPDVTRWDKYQIYEYLSDRVPNEVLAKLIKHV</sequence>
<dbReference type="Proteomes" id="UP000694846">
    <property type="component" value="Unplaced"/>
</dbReference>
<feature type="compositionally biased region" description="Basic and acidic residues" evidence="1">
    <location>
        <begin position="139"/>
        <end position="149"/>
    </location>
</feature>
<dbReference type="GeneID" id="112691165"/>